<evidence type="ECO:0000256" key="6">
    <source>
        <dbReference type="ARBA" id="ARBA00023306"/>
    </source>
</evidence>
<dbReference type="Gene3D" id="3.40.50.10810">
    <property type="entry name" value="Tandem AAA-ATPase domain"/>
    <property type="match status" value="1"/>
</dbReference>
<dbReference type="Pfam" id="PF00271">
    <property type="entry name" value="Helicase_C"/>
    <property type="match status" value="1"/>
</dbReference>
<protein>
    <recommendedName>
        <fullName evidence="2">DNA repair and recombination protein RAD54-like</fullName>
    </recommendedName>
    <alternativeName>
        <fullName evidence="8">Protein okra</fullName>
    </alternativeName>
</protein>
<dbReference type="SMART" id="SM00487">
    <property type="entry name" value="DEXDc"/>
    <property type="match status" value="1"/>
</dbReference>
<dbReference type="GO" id="GO:0051301">
    <property type="term" value="P:cell division"/>
    <property type="evidence" value="ECO:0007669"/>
    <property type="project" value="UniProtKB-KW"/>
</dbReference>
<dbReference type="RefSeq" id="XP_027202212.1">
    <property type="nucleotide sequence ID" value="XM_027346411.1"/>
</dbReference>
<feature type="domain" description="Helicase C-terminal" evidence="10">
    <location>
        <begin position="377"/>
        <end position="534"/>
    </location>
</feature>
<reference evidence="12" key="1">
    <citation type="submission" date="2025-08" db="UniProtKB">
        <authorList>
            <consortium name="RefSeq"/>
        </authorList>
    </citation>
    <scope>IDENTIFICATION</scope>
    <source>
        <strain evidence="12">Airmid</strain>
    </source>
</reference>
<evidence type="ECO:0000256" key="7">
    <source>
        <dbReference type="ARBA" id="ARBA00024776"/>
    </source>
</evidence>
<evidence type="ECO:0000259" key="10">
    <source>
        <dbReference type="PROSITE" id="PS51194"/>
    </source>
</evidence>
<evidence type="ECO:0000313" key="12">
    <source>
        <dbReference type="RefSeq" id="XP_027202212.1"/>
    </source>
</evidence>
<dbReference type="SUPFAM" id="SSF52540">
    <property type="entry name" value="P-loop containing nucleoside triphosphate hydrolases"/>
    <property type="match status" value="2"/>
</dbReference>
<evidence type="ECO:0000256" key="4">
    <source>
        <dbReference type="ARBA" id="ARBA00022776"/>
    </source>
</evidence>
<dbReference type="InParanoid" id="A0A6P6YA05"/>
<sequence>MLQYSKSNTSDKLKLVEFEGYLIPLFFLNVLKPYQKEGLQWLLQNYELGISCILADDMGLGKTIQVIAFLSVLIENKTYLQPGSCSLTNYLDDLLKKNFKDKNKIVDSMLEYSDSVFSKRVLIITCTTLLYQLEAEFLKFYPLIHIKIHKSTSSLTQNIKELGIHVFEMVILDEGQKIKNPNGLTTLAIKRIKSKFKLILTGTPFQNSFRELWSLIDFINPGLLGSLPAFQMAFISPIEDGFTKGMPLDKKLFAKKCLTLLRGLLTAHILRRTKTDSKILNNIQCAELMCLCPITAIQYKLYINFLKEYGPQFLKNITALNSVQKDTKNHSLKYFNILSILSNHPDALFENLEEFEYRIHKNNLTYGDYERSGKLKVVLQLLKKFELEGQKVVIFSQRIKYLNFIENYISSSYKYLKLDGSVTSYQKRTSMIDNFNTNSDIRVFLMSTKIGGVGINLCSASRVIIFDPDWNPANDSQALNRCYRIGQSCNVEIYRLISATPFEQYMYRIQKQKLSIANAVFDEGVIQLSKRDLTDLLEYPNPIDPSSMLDFNSIAYRLLLTALKNKISFNDPISDPSTVFTEHSEIPQVLSEFDFNIIIDKIFQNSNLAKDKESSSDFADLISNLNRINEDECSDVDYNDAYTDKQAAVSNLFKATGSLVSQKEYQAINNTIKQKLETSVNSEFRSFALSQRACQAKKDNELVWTDRFDTC</sequence>
<evidence type="ECO:0000256" key="3">
    <source>
        <dbReference type="ARBA" id="ARBA00022618"/>
    </source>
</evidence>
<dbReference type="PANTHER" id="PTHR45629:SF7">
    <property type="entry name" value="DNA EXCISION REPAIR PROTEIN ERCC-6-RELATED"/>
    <property type="match status" value="1"/>
</dbReference>
<dbReference type="PANTHER" id="PTHR45629">
    <property type="entry name" value="SNF2/RAD54 FAMILY MEMBER"/>
    <property type="match status" value="1"/>
</dbReference>
<evidence type="ECO:0000256" key="1">
    <source>
        <dbReference type="ARBA" id="ARBA00011467"/>
    </source>
</evidence>
<accession>A0A6P6YA05</accession>
<keyword evidence="3" id="KW-0132">Cell division</keyword>
<dbReference type="PROSITE" id="PS51192">
    <property type="entry name" value="HELICASE_ATP_BIND_1"/>
    <property type="match status" value="1"/>
</dbReference>
<dbReference type="GO" id="GO:0005524">
    <property type="term" value="F:ATP binding"/>
    <property type="evidence" value="ECO:0007669"/>
    <property type="project" value="InterPro"/>
</dbReference>
<proteinExistence type="predicted"/>
<keyword evidence="11" id="KW-1185">Reference proteome</keyword>
<dbReference type="InterPro" id="IPR014001">
    <property type="entry name" value="Helicase_ATP-bd"/>
</dbReference>
<dbReference type="InterPro" id="IPR000330">
    <property type="entry name" value="SNF2_N"/>
</dbReference>
<dbReference type="InterPro" id="IPR001650">
    <property type="entry name" value="Helicase_C-like"/>
</dbReference>
<evidence type="ECO:0000259" key="9">
    <source>
        <dbReference type="PROSITE" id="PS51192"/>
    </source>
</evidence>
<evidence type="ECO:0000256" key="5">
    <source>
        <dbReference type="ARBA" id="ARBA00022801"/>
    </source>
</evidence>
<comment type="function">
    <text evidence="7">Involved in mitotic DNA repair and meiotic recombination. Functions in the recombinational DNA repair pathway. Essential for interhomolog gene conversion (GC), but may have a less important role in intersister GC than spn-A/Rad51. In the presence of DNA, spn-A/Rad51 enhances the ATPase activity of okr/Rad54.</text>
</comment>
<feature type="domain" description="Helicase ATP-binding" evidence="9">
    <location>
        <begin position="43"/>
        <end position="222"/>
    </location>
</feature>
<dbReference type="Proteomes" id="UP000515146">
    <property type="component" value="Unplaced"/>
</dbReference>
<dbReference type="Gene3D" id="3.40.50.300">
    <property type="entry name" value="P-loop containing nucleotide triphosphate hydrolases"/>
    <property type="match status" value="1"/>
</dbReference>
<dbReference type="Pfam" id="PF00176">
    <property type="entry name" value="SNF2-rel_dom"/>
    <property type="match status" value="2"/>
</dbReference>
<evidence type="ECO:0000256" key="2">
    <source>
        <dbReference type="ARBA" id="ARBA00015341"/>
    </source>
</evidence>
<dbReference type="KEGG" id="dpte:113796173"/>
<keyword evidence="6" id="KW-0131">Cell cycle</keyword>
<dbReference type="AlphaFoldDB" id="A0A6P6YA05"/>
<dbReference type="InterPro" id="IPR027417">
    <property type="entry name" value="P-loop_NTPase"/>
</dbReference>
<keyword evidence="4" id="KW-0498">Mitosis</keyword>
<dbReference type="GO" id="GO:0016787">
    <property type="term" value="F:hydrolase activity"/>
    <property type="evidence" value="ECO:0007669"/>
    <property type="project" value="UniProtKB-KW"/>
</dbReference>
<dbReference type="InterPro" id="IPR050496">
    <property type="entry name" value="SNF2_RAD54_helicase_repair"/>
</dbReference>
<gene>
    <name evidence="12" type="primary">LOC113796173</name>
</gene>
<dbReference type="CDD" id="cd18793">
    <property type="entry name" value="SF2_C_SNF"/>
    <property type="match status" value="1"/>
</dbReference>
<dbReference type="SMART" id="SM00490">
    <property type="entry name" value="HELICc"/>
    <property type="match status" value="1"/>
</dbReference>
<organism evidence="11 12">
    <name type="scientific">Dermatophagoides pteronyssinus</name>
    <name type="common">European house dust mite</name>
    <dbReference type="NCBI Taxonomy" id="6956"/>
    <lineage>
        <taxon>Eukaryota</taxon>
        <taxon>Metazoa</taxon>
        <taxon>Ecdysozoa</taxon>
        <taxon>Arthropoda</taxon>
        <taxon>Chelicerata</taxon>
        <taxon>Arachnida</taxon>
        <taxon>Acari</taxon>
        <taxon>Acariformes</taxon>
        <taxon>Sarcoptiformes</taxon>
        <taxon>Astigmata</taxon>
        <taxon>Psoroptidia</taxon>
        <taxon>Analgoidea</taxon>
        <taxon>Pyroglyphidae</taxon>
        <taxon>Dermatophagoidinae</taxon>
        <taxon>Dermatophagoides</taxon>
    </lineage>
</organism>
<keyword evidence="5" id="KW-0378">Hydrolase</keyword>
<dbReference type="PROSITE" id="PS51194">
    <property type="entry name" value="HELICASE_CTER"/>
    <property type="match status" value="1"/>
</dbReference>
<name>A0A6P6YA05_DERPT</name>
<dbReference type="OrthoDB" id="423559at2759"/>
<evidence type="ECO:0000313" key="11">
    <source>
        <dbReference type="Proteomes" id="UP000515146"/>
    </source>
</evidence>
<comment type="subunit">
    <text evidence="1">Interacts (via N-terminus) with spn-A/Rad51.</text>
</comment>
<dbReference type="InterPro" id="IPR038718">
    <property type="entry name" value="SNF2-like_sf"/>
</dbReference>
<evidence type="ECO:0000256" key="8">
    <source>
        <dbReference type="ARBA" id="ARBA00029956"/>
    </source>
</evidence>
<dbReference type="InterPro" id="IPR049730">
    <property type="entry name" value="SNF2/RAD54-like_C"/>
</dbReference>